<accession>A0A3B1APJ2</accession>
<dbReference type="PANTHER" id="PTHR21192:SF2">
    <property type="entry name" value="NADH DEHYDROGENASE [UBIQUINONE] 1 ALPHA SUBCOMPLEX ASSEMBLY FACTOR 3"/>
    <property type="match status" value="1"/>
</dbReference>
<dbReference type="PANTHER" id="PTHR21192">
    <property type="entry name" value="NUCLEAR PROTEIN E3-3"/>
    <property type="match status" value="1"/>
</dbReference>
<dbReference type="Pfam" id="PF04430">
    <property type="entry name" value="DUF498"/>
    <property type="match status" value="1"/>
</dbReference>
<dbReference type="AlphaFoldDB" id="A0A3B1APJ2"/>
<name>A0A3B1APJ2_9ZZZZ</name>
<proteinExistence type="predicted"/>
<dbReference type="Gene3D" id="3.40.1230.10">
    <property type="entry name" value="MTH938-like"/>
    <property type="match status" value="1"/>
</dbReference>
<dbReference type="EMBL" id="UOFT01000049">
    <property type="protein sequence ID" value="VAW95854.1"/>
    <property type="molecule type" value="Genomic_DNA"/>
</dbReference>
<dbReference type="InterPro" id="IPR036748">
    <property type="entry name" value="MTH938-like_sf"/>
</dbReference>
<dbReference type="InterPro" id="IPR007523">
    <property type="entry name" value="NDUFAF3/AAMDC"/>
</dbReference>
<organism evidence="1">
    <name type="scientific">hydrothermal vent metagenome</name>
    <dbReference type="NCBI Taxonomy" id="652676"/>
    <lineage>
        <taxon>unclassified sequences</taxon>
        <taxon>metagenomes</taxon>
        <taxon>ecological metagenomes</taxon>
    </lineage>
</organism>
<sequence>MTQFNLETTHKLAIQSYDSGVINIALSGNQELDGESDSDATGKRIQSMKSSFILTPNQIIEQWQYNAVSEWSLESFEVLISQQPELIILGTGKNLTFPDHQALQCFHQAGIGVEVMNTASACRTFNVLVSENRFVVAGLLII</sequence>
<evidence type="ECO:0000313" key="1">
    <source>
        <dbReference type="EMBL" id="VAW95854.1"/>
    </source>
</evidence>
<dbReference type="SUPFAM" id="SSF64076">
    <property type="entry name" value="MTH938-like"/>
    <property type="match status" value="1"/>
</dbReference>
<gene>
    <name evidence="1" type="ORF">MNBD_GAMMA23-1657</name>
</gene>
<protein>
    <submittedName>
        <fullName evidence="1">Uncharacterized protein</fullName>
    </submittedName>
</protein>
<reference evidence="1" key="1">
    <citation type="submission" date="2018-06" db="EMBL/GenBank/DDBJ databases">
        <authorList>
            <person name="Zhirakovskaya E."/>
        </authorList>
    </citation>
    <scope>NUCLEOTIDE SEQUENCE</scope>
</reference>